<evidence type="ECO:0000313" key="2">
    <source>
        <dbReference type="Proteomes" id="UP000708148"/>
    </source>
</evidence>
<organism evidence="1 2">
    <name type="scientific">Ostreobium quekettii</name>
    <dbReference type="NCBI Taxonomy" id="121088"/>
    <lineage>
        <taxon>Eukaryota</taxon>
        <taxon>Viridiplantae</taxon>
        <taxon>Chlorophyta</taxon>
        <taxon>core chlorophytes</taxon>
        <taxon>Ulvophyceae</taxon>
        <taxon>TCBD clade</taxon>
        <taxon>Bryopsidales</taxon>
        <taxon>Ostreobineae</taxon>
        <taxon>Ostreobiaceae</taxon>
        <taxon>Ostreobium</taxon>
    </lineage>
</organism>
<sequence length="125" mass="14649">MYKGEYHGKQVHPPDLNSVLGRAWEVLKRLSSQLETCRWRVRLLTSQGRMVRHHSLAKVSFSGSRRTCFDSVWHPWQHVVLVHLRRLETLHALHYTDHTTHTALHTLHNIRYTAYTTLQSVFTAG</sequence>
<reference evidence="1" key="1">
    <citation type="submission" date="2020-12" db="EMBL/GenBank/DDBJ databases">
        <authorList>
            <person name="Iha C."/>
        </authorList>
    </citation>
    <scope>NUCLEOTIDE SEQUENCE</scope>
</reference>
<dbReference type="Proteomes" id="UP000708148">
    <property type="component" value="Unassembled WGS sequence"/>
</dbReference>
<proteinExistence type="predicted"/>
<evidence type="ECO:0000313" key="1">
    <source>
        <dbReference type="EMBL" id="CAD7695380.1"/>
    </source>
</evidence>
<protein>
    <submittedName>
        <fullName evidence="1">Uncharacterized protein</fullName>
    </submittedName>
</protein>
<gene>
    <name evidence="1" type="ORF">OSTQU699_LOCUS741</name>
</gene>
<comment type="caution">
    <text evidence="1">The sequence shown here is derived from an EMBL/GenBank/DDBJ whole genome shotgun (WGS) entry which is preliminary data.</text>
</comment>
<keyword evidence="2" id="KW-1185">Reference proteome</keyword>
<name>A0A8S1IPQ4_9CHLO</name>
<accession>A0A8S1IPQ4</accession>
<dbReference type="AlphaFoldDB" id="A0A8S1IPQ4"/>
<dbReference type="EMBL" id="CAJHUC010000336">
    <property type="protein sequence ID" value="CAD7695380.1"/>
    <property type="molecule type" value="Genomic_DNA"/>
</dbReference>